<dbReference type="Pfam" id="PF14297">
    <property type="entry name" value="Lin1244_N"/>
    <property type="match status" value="1"/>
</dbReference>
<sequence>MARPVKEGLSYFPFDVDFFSDRKIKILKSRYGADGITLYMYLLCEVYKSNGYYLETDDDFLYIISDDLNMSYEKIRQIMNFLLERSLFDDTLFKSDKVLTSIGIQRRFQEAIKSRASKRTVEITKFWLLEKNETQSFIKVNLNPNKSENNSNKSENNSSKSEINDTKKSKVNKNKVKESKVDNNIFFVYENCGFGTINNFTKEQLEALVNDFSFEWTKEAIEIAATNKARDLRYVQRVLENWRDRGKNYVPTYSKNNVKVLKFNNFEPREYDYDKLEKRLLGWDDD</sequence>
<dbReference type="NCBIfam" id="TIGR01446">
    <property type="entry name" value="DnaD_dom"/>
    <property type="match status" value="1"/>
</dbReference>
<dbReference type="InterPro" id="IPR034829">
    <property type="entry name" value="DnaD-like_sf"/>
</dbReference>
<dbReference type="EMBL" id="JABTDW010000001">
    <property type="protein sequence ID" value="NSB15941.1"/>
    <property type="molecule type" value="Genomic_DNA"/>
</dbReference>
<dbReference type="SUPFAM" id="SSF158499">
    <property type="entry name" value="DnaD domain-like"/>
    <property type="match status" value="1"/>
</dbReference>
<dbReference type="Proteomes" id="UP000822184">
    <property type="component" value="Unassembled WGS sequence"/>
</dbReference>
<dbReference type="InterPro" id="IPR006343">
    <property type="entry name" value="DnaB/C_C"/>
</dbReference>
<comment type="similarity">
    <text evidence="1">Belongs to the DnaB/DnaD family.</text>
</comment>
<feature type="region of interest" description="Disordered" evidence="2">
    <location>
        <begin position="140"/>
        <end position="174"/>
    </location>
</feature>
<feature type="domain" description="DnaB/C C-terminal" evidence="3">
    <location>
        <begin position="187"/>
        <end position="246"/>
    </location>
</feature>
<reference evidence="5" key="1">
    <citation type="submission" date="2020-06" db="EMBL/GenBank/DDBJ databases">
        <title>Genomic insights into acetone-butanol-ethanol (ABE) fermentation by sequencing solventogenic clostridia strains.</title>
        <authorList>
            <person name="Brown S."/>
        </authorList>
    </citation>
    <scope>NUCLEOTIDE SEQUENCE</scope>
    <source>
        <strain evidence="5">DJ123</strain>
    </source>
</reference>
<comment type="caution">
    <text evidence="5">The sequence shown here is derived from an EMBL/GenBank/DDBJ whole genome shotgun (WGS) entry which is preliminary data.</text>
</comment>
<dbReference type="RefSeq" id="WP_077854209.1">
    <property type="nucleotide sequence ID" value="NZ_JABTDW010000001.1"/>
</dbReference>
<name>A0AAE5LRF9_CLOBE</name>
<evidence type="ECO:0000256" key="2">
    <source>
        <dbReference type="SAM" id="MobiDB-lite"/>
    </source>
</evidence>
<proteinExistence type="inferred from homology"/>
<dbReference type="InterPro" id="IPR025400">
    <property type="entry name" value="Lin1244/Lin1753-like_N"/>
</dbReference>
<feature type="compositionally biased region" description="Low complexity" evidence="2">
    <location>
        <begin position="145"/>
        <end position="161"/>
    </location>
</feature>
<evidence type="ECO:0000256" key="1">
    <source>
        <dbReference type="ARBA" id="ARBA00093462"/>
    </source>
</evidence>
<dbReference type="PANTHER" id="PTHR39196">
    <property type="entry name" value="PRIMOSOME, DNAD SUBUNIT"/>
    <property type="match status" value="1"/>
</dbReference>
<evidence type="ECO:0000313" key="5">
    <source>
        <dbReference type="EMBL" id="NSB15941.1"/>
    </source>
</evidence>
<organism evidence="5 6">
    <name type="scientific">Clostridium beijerinckii</name>
    <name type="common">Clostridium MP</name>
    <dbReference type="NCBI Taxonomy" id="1520"/>
    <lineage>
        <taxon>Bacteria</taxon>
        <taxon>Bacillati</taxon>
        <taxon>Bacillota</taxon>
        <taxon>Clostridia</taxon>
        <taxon>Eubacteriales</taxon>
        <taxon>Clostridiaceae</taxon>
        <taxon>Clostridium</taxon>
    </lineage>
</organism>
<protein>
    <submittedName>
        <fullName evidence="5">DnaD/phage-associated family protein</fullName>
    </submittedName>
</protein>
<evidence type="ECO:0000259" key="4">
    <source>
        <dbReference type="Pfam" id="PF14297"/>
    </source>
</evidence>
<feature type="domain" description="Lin1244/Lin1753-like N-terminal" evidence="4">
    <location>
        <begin position="11"/>
        <end position="104"/>
    </location>
</feature>
<dbReference type="Gene3D" id="1.10.10.630">
    <property type="entry name" value="DnaD domain-like"/>
    <property type="match status" value="1"/>
</dbReference>
<accession>A0AAE5LRF9</accession>
<dbReference type="AlphaFoldDB" id="A0AAE5LRF9"/>
<dbReference type="PANTHER" id="PTHR39196:SF1">
    <property type="entry name" value="PRIMOSOME, DNAD SUBUNIT"/>
    <property type="match status" value="1"/>
</dbReference>
<evidence type="ECO:0000259" key="3">
    <source>
        <dbReference type="Pfam" id="PF07261"/>
    </source>
</evidence>
<dbReference type="Pfam" id="PF07261">
    <property type="entry name" value="DnaB_2"/>
    <property type="match status" value="1"/>
</dbReference>
<evidence type="ECO:0000313" key="6">
    <source>
        <dbReference type="Proteomes" id="UP000822184"/>
    </source>
</evidence>
<gene>
    <name evidence="5" type="ORF">BCD95_004200</name>
</gene>